<dbReference type="RefSeq" id="WP_092784268.1">
    <property type="nucleotide sequence ID" value="NZ_FORA01000006.1"/>
</dbReference>
<dbReference type="STRING" id="390807.SAMN04488095_3594"/>
<keyword evidence="3" id="KW-1185">Reference proteome</keyword>
<evidence type="ECO:0000313" key="2">
    <source>
        <dbReference type="EMBL" id="SFJ75958.1"/>
    </source>
</evidence>
<evidence type="ECO:0000313" key="3">
    <source>
        <dbReference type="Proteomes" id="UP000199110"/>
    </source>
</evidence>
<feature type="chain" id="PRO_5011773446" evidence="1">
    <location>
        <begin position="24"/>
        <end position="103"/>
    </location>
</feature>
<dbReference type="OrthoDB" id="9810895at2"/>
<proteinExistence type="predicted"/>
<organism evidence="2 3">
    <name type="scientific">Jannaschia pohangensis</name>
    <dbReference type="NCBI Taxonomy" id="390807"/>
    <lineage>
        <taxon>Bacteria</taxon>
        <taxon>Pseudomonadati</taxon>
        <taxon>Pseudomonadota</taxon>
        <taxon>Alphaproteobacteria</taxon>
        <taxon>Rhodobacterales</taxon>
        <taxon>Roseobacteraceae</taxon>
        <taxon>Jannaschia</taxon>
    </lineage>
</organism>
<dbReference type="Proteomes" id="UP000199110">
    <property type="component" value="Unassembled WGS sequence"/>
</dbReference>
<protein>
    <submittedName>
        <fullName evidence="2">Uncharacterized protein</fullName>
    </submittedName>
</protein>
<feature type="signal peptide" evidence="1">
    <location>
        <begin position="1"/>
        <end position="23"/>
    </location>
</feature>
<evidence type="ECO:0000256" key="1">
    <source>
        <dbReference type="SAM" id="SignalP"/>
    </source>
</evidence>
<accession>A0A1I3TXD6</accession>
<dbReference type="AlphaFoldDB" id="A0A1I3TXD6"/>
<dbReference type="EMBL" id="FORA01000006">
    <property type="protein sequence ID" value="SFJ75958.1"/>
    <property type="molecule type" value="Genomic_DNA"/>
</dbReference>
<sequence length="103" mass="10743">MNTRLAILSAALFPILNTLSAPAQAELANCAAREVVIGRLADDYGEVFQGGGLQGANAMFEIWVADGGTWTLLLTDSMGLSCIIAAGTDWQPGMEQKVSAGDL</sequence>
<keyword evidence="1" id="KW-0732">Signal</keyword>
<reference evidence="2 3" key="1">
    <citation type="submission" date="2016-10" db="EMBL/GenBank/DDBJ databases">
        <authorList>
            <person name="de Groot N.N."/>
        </authorList>
    </citation>
    <scope>NUCLEOTIDE SEQUENCE [LARGE SCALE GENOMIC DNA]</scope>
    <source>
        <strain evidence="2 3">DSM 19073</strain>
    </source>
</reference>
<name>A0A1I3TXD6_9RHOB</name>
<gene>
    <name evidence="2" type="ORF">SAMN04488095_3594</name>
</gene>